<name>A0A9W9UWN9_PENBR</name>
<reference evidence="2" key="2">
    <citation type="journal article" date="2023" name="IMA Fungus">
        <title>Comparative genomic study of the Penicillium genus elucidates a diverse pangenome and 15 lateral gene transfer events.</title>
        <authorList>
            <person name="Petersen C."/>
            <person name="Sorensen T."/>
            <person name="Nielsen M.R."/>
            <person name="Sondergaard T.E."/>
            <person name="Sorensen J.L."/>
            <person name="Fitzpatrick D.A."/>
            <person name="Frisvad J.C."/>
            <person name="Nielsen K.L."/>
        </authorList>
    </citation>
    <scope>NUCLEOTIDE SEQUENCE</scope>
    <source>
        <strain evidence="2">IBT 35675</strain>
    </source>
</reference>
<dbReference type="EMBL" id="JAPZBR010000003">
    <property type="protein sequence ID" value="KAJ5358000.1"/>
    <property type="molecule type" value="Genomic_DNA"/>
</dbReference>
<dbReference type="AlphaFoldDB" id="A0A9W9UWN9"/>
<accession>A0A9W9UWN9</accession>
<feature type="region of interest" description="Disordered" evidence="1">
    <location>
        <begin position="60"/>
        <end position="102"/>
    </location>
</feature>
<keyword evidence="3" id="KW-1185">Reference proteome</keyword>
<comment type="caution">
    <text evidence="2">The sequence shown here is derived from an EMBL/GenBank/DDBJ whole genome shotgun (WGS) entry which is preliminary data.</text>
</comment>
<sequence>MARSICKLHRTRDIFEVAYNGTLFCTGRVAASSMFRLSALTPPAAAANRRLVNLANEEPSIEMADDDVPSNERPMDTHIHANNGQATDKKGTTEKGPKEENTTKKVAKAVLLASIDMLDIQLANVTAISEVASLHDQTTQDKRLLSTIRTGRITSAYNEFSGLGESYLSSNFPRPSPRTDPPGQ</sequence>
<gene>
    <name evidence="2" type="ORF">N7541_005158</name>
</gene>
<protein>
    <submittedName>
        <fullName evidence="2">Uncharacterized protein</fullName>
    </submittedName>
</protein>
<organism evidence="2 3">
    <name type="scientific">Penicillium brevicompactum</name>
    <dbReference type="NCBI Taxonomy" id="5074"/>
    <lineage>
        <taxon>Eukaryota</taxon>
        <taxon>Fungi</taxon>
        <taxon>Dikarya</taxon>
        <taxon>Ascomycota</taxon>
        <taxon>Pezizomycotina</taxon>
        <taxon>Eurotiomycetes</taxon>
        <taxon>Eurotiomycetidae</taxon>
        <taxon>Eurotiales</taxon>
        <taxon>Aspergillaceae</taxon>
        <taxon>Penicillium</taxon>
    </lineage>
</organism>
<evidence type="ECO:0000313" key="3">
    <source>
        <dbReference type="Proteomes" id="UP001148299"/>
    </source>
</evidence>
<reference evidence="2" key="1">
    <citation type="submission" date="2022-12" db="EMBL/GenBank/DDBJ databases">
        <authorList>
            <person name="Petersen C."/>
        </authorList>
    </citation>
    <scope>NUCLEOTIDE SEQUENCE</scope>
    <source>
        <strain evidence="2">IBT 35675</strain>
    </source>
</reference>
<feature type="compositionally biased region" description="Basic and acidic residues" evidence="1">
    <location>
        <begin position="87"/>
        <end position="102"/>
    </location>
</feature>
<feature type="compositionally biased region" description="Acidic residues" evidence="1">
    <location>
        <begin position="60"/>
        <end position="69"/>
    </location>
</feature>
<evidence type="ECO:0000313" key="2">
    <source>
        <dbReference type="EMBL" id="KAJ5358000.1"/>
    </source>
</evidence>
<evidence type="ECO:0000256" key="1">
    <source>
        <dbReference type="SAM" id="MobiDB-lite"/>
    </source>
</evidence>
<proteinExistence type="predicted"/>
<dbReference type="Proteomes" id="UP001148299">
    <property type="component" value="Unassembled WGS sequence"/>
</dbReference>